<comment type="caution">
    <text evidence="1">The sequence shown here is derived from an EMBL/GenBank/DDBJ whole genome shotgun (WGS) entry which is preliminary data.</text>
</comment>
<proteinExistence type="predicted"/>
<dbReference type="AlphaFoldDB" id="A0A5J4SD04"/>
<evidence type="ECO:0000313" key="1">
    <source>
        <dbReference type="EMBL" id="KAA6344044.1"/>
    </source>
</evidence>
<reference evidence="1" key="1">
    <citation type="submission" date="2019-03" db="EMBL/GenBank/DDBJ databases">
        <title>Single cell metagenomics reveals metabolic interactions within the superorganism composed of flagellate Streblomastix strix and complex community of Bacteroidetes bacteria on its surface.</title>
        <authorList>
            <person name="Treitli S.C."/>
            <person name="Kolisko M."/>
            <person name="Husnik F."/>
            <person name="Keeling P."/>
            <person name="Hampl V."/>
        </authorList>
    </citation>
    <scope>NUCLEOTIDE SEQUENCE</scope>
    <source>
        <strain evidence="1">STM</strain>
    </source>
</reference>
<organism evidence="1">
    <name type="scientific">termite gut metagenome</name>
    <dbReference type="NCBI Taxonomy" id="433724"/>
    <lineage>
        <taxon>unclassified sequences</taxon>
        <taxon>metagenomes</taxon>
        <taxon>organismal metagenomes</taxon>
    </lineage>
</organism>
<accession>A0A5J4SD04</accession>
<gene>
    <name evidence="1" type="ORF">EZS27_008301</name>
</gene>
<sequence length="102" mass="12113">MKLIIKDFEIELKYTLRALFIFESISKKTFAINTITDLYLFFYSVILSNNPNIELTFDDLINECDVDTSIFSSFKKWFDSEMEKQTLLSDTTDTDKKKQKRK</sequence>
<name>A0A5J4SD04_9ZZZZ</name>
<dbReference type="EMBL" id="SNRY01000238">
    <property type="protein sequence ID" value="KAA6344044.1"/>
    <property type="molecule type" value="Genomic_DNA"/>
</dbReference>
<protein>
    <submittedName>
        <fullName evidence="1">Uncharacterized protein</fullName>
    </submittedName>
</protein>